<dbReference type="InterPro" id="IPR002110">
    <property type="entry name" value="Ankyrin_rpt"/>
</dbReference>
<dbReference type="GO" id="GO:0000056">
    <property type="term" value="P:ribosomal small subunit export from nucleus"/>
    <property type="evidence" value="ECO:0007669"/>
    <property type="project" value="EnsemblFungi"/>
</dbReference>
<reference evidence="5 6" key="1">
    <citation type="submission" date="2015-10" db="EMBL/GenBank/DDBJ databases">
        <title>Draft genomes sequences of Candida glabrata isolates 1A, 1B, 2A, 2B, 3A and 3B.</title>
        <authorList>
            <person name="Haavelsrud O.E."/>
            <person name="Gaustad P."/>
        </authorList>
    </citation>
    <scope>NUCLEOTIDE SEQUENCE [LARGE SCALE GENOMIC DNA]</scope>
    <source>
        <strain evidence="5">910700640</strain>
    </source>
</reference>
<dbReference type="VEuPathDB" id="FungiDB:CAGL0H00935g"/>
<dbReference type="Pfam" id="PF12796">
    <property type="entry name" value="Ank_2"/>
    <property type="match status" value="1"/>
</dbReference>
<dbReference type="GO" id="GO:0032880">
    <property type="term" value="P:regulation of protein localization"/>
    <property type="evidence" value="ECO:0007669"/>
    <property type="project" value="EnsemblFungi"/>
</dbReference>
<gene>
    <name evidence="5" type="ORF">AO440_001939</name>
</gene>
<evidence type="ECO:0000256" key="3">
    <source>
        <dbReference type="PROSITE-ProRule" id="PRU00023"/>
    </source>
</evidence>
<dbReference type="GO" id="GO:0005634">
    <property type="term" value="C:nucleus"/>
    <property type="evidence" value="ECO:0007669"/>
    <property type="project" value="EnsemblFungi"/>
</dbReference>
<comment type="caution">
    <text evidence="5">The sequence shown here is derived from an EMBL/GenBank/DDBJ whole genome shotgun (WGS) entry which is preliminary data.</text>
</comment>
<dbReference type="PANTHER" id="PTHR24188">
    <property type="entry name" value="ANKYRIN REPEAT PROTEIN"/>
    <property type="match status" value="1"/>
</dbReference>
<evidence type="ECO:0000256" key="1">
    <source>
        <dbReference type="ARBA" id="ARBA00022737"/>
    </source>
</evidence>
<dbReference type="EMBL" id="LLZZ01000148">
    <property type="protein sequence ID" value="KTA99109.1"/>
    <property type="molecule type" value="Genomic_DNA"/>
</dbReference>
<evidence type="ECO:0000256" key="2">
    <source>
        <dbReference type="ARBA" id="ARBA00023043"/>
    </source>
</evidence>
<name>A0A0W0ECM3_CANGB</name>
<dbReference type="Proteomes" id="UP000054886">
    <property type="component" value="Unassembled WGS sequence"/>
</dbReference>
<evidence type="ECO:0000256" key="4">
    <source>
        <dbReference type="SAM" id="MobiDB-lite"/>
    </source>
</evidence>
<protein>
    <submittedName>
        <fullName evidence="5">Ankyrin repeat-containing protein YAR1</fullName>
    </submittedName>
</protein>
<proteinExistence type="predicted"/>
<keyword evidence="1" id="KW-0677">Repeat</keyword>
<accession>A0A0W0ECM3</accession>
<sequence length="193" mass="21394">MSLHEEPLEQEDQDAVILDARAGDLESLQEIFTTLIHPKLLATCVSSDNGSTALHMAAANGHLEVVKYIMEQVKQSADAGAVGRYVNLQNKTGNTALHWATLNGKLDVVQYLCDECDADPFVKNEFGHDPIFEAENNGKEEVENYFLKKFDVEPESESESEDDVKVSHGTEIEQVTKEATEVLAKQTESLQLE</sequence>
<keyword evidence="2 3" id="KW-0040">ANK repeat</keyword>
<dbReference type="VEuPathDB" id="FungiDB:GW608_H00737"/>
<organism evidence="5 6">
    <name type="scientific">Candida glabrata</name>
    <name type="common">Yeast</name>
    <name type="synonym">Torulopsis glabrata</name>
    <dbReference type="NCBI Taxonomy" id="5478"/>
    <lineage>
        <taxon>Eukaryota</taxon>
        <taxon>Fungi</taxon>
        <taxon>Dikarya</taxon>
        <taxon>Ascomycota</taxon>
        <taxon>Saccharomycotina</taxon>
        <taxon>Saccharomycetes</taxon>
        <taxon>Saccharomycetales</taxon>
        <taxon>Saccharomycetaceae</taxon>
        <taxon>Nakaseomyces</taxon>
    </lineage>
</organism>
<dbReference type="SMART" id="SM00248">
    <property type="entry name" value="ANK"/>
    <property type="match status" value="2"/>
</dbReference>
<dbReference type="AlphaFoldDB" id="A0A0W0ECM3"/>
<dbReference type="InterPro" id="IPR036770">
    <property type="entry name" value="Ankyrin_rpt-contain_sf"/>
</dbReference>
<evidence type="ECO:0000313" key="6">
    <source>
        <dbReference type="Proteomes" id="UP000054886"/>
    </source>
</evidence>
<dbReference type="GO" id="GO:0034599">
    <property type="term" value="P:cellular response to oxidative stress"/>
    <property type="evidence" value="ECO:0007669"/>
    <property type="project" value="EnsemblFungi"/>
</dbReference>
<feature type="region of interest" description="Disordered" evidence="4">
    <location>
        <begin position="152"/>
        <end position="171"/>
    </location>
</feature>
<dbReference type="PROSITE" id="PS50088">
    <property type="entry name" value="ANK_REPEAT"/>
    <property type="match status" value="2"/>
</dbReference>
<feature type="compositionally biased region" description="Acidic residues" evidence="4">
    <location>
        <begin position="153"/>
        <end position="162"/>
    </location>
</feature>
<feature type="repeat" description="ANK" evidence="3">
    <location>
        <begin position="49"/>
        <end position="71"/>
    </location>
</feature>
<feature type="repeat" description="ANK" evidence="3">
    <location>
        <begin position="92"/>
        <end position="112"/>
    </location>
</feature>
<dbReference type="VEuPathDB" id="FungiDB:GVI51_H00737"/>
<dbReference type="SUPFAM" id="SSF48403">
    <property type="entry name" value="Ankyrin repeat"/>
    <property type="match status" value="1"/>
</dbReference>
<dbReference type="VEuPathDB" id="FungiDB:B1J91_H00935g"/>
<dbReference type="PANTHER" id="PTHR24188:SF29">
    <property type="entry name" value="GH09064P"/>
    <property type="match status" value="1"/>
</dbReference>
<dbReference type="GO" id="GO:0006970">
    <property type="term" value="P:response to osmotic stress"/>
    <property type="evidence" value="ECO:0007669"/>
    <property type="project" value="EnsemblFungi"/>
</dbReference>
<evidence type="ECO:0000313" key="5">
    <source>
        <dbReference type="EMBL" id="KTA99109.1"/>
    </source>
</evidence>
<dbReference type="VEuPathDB" id="FungiDB:GWK60_H00737"/>
<dbReference type="OrthoDB" id="10057496at2759"/>
<dbReference type="GO" id="GO:0051082">
    <property type="term" value="F:unfolded protein binding"/>
    <property type="evidence" value="ECO:0007669"/>
    <property type="project" value="EnsemblFungi"/>
</dbReference>
<dbReference type="Gene3D" id="1.25.40.20">
    <property type="entry name" value="Ankyrin repeat-containing domain"/>
    <property type="match status" value="1"/>
</dbReference>
<dbReference type="GO" id="GO:0042274">
    <property type="term" value="P:ribosomal small subunit biogenesis"/>
    <property type="evidence" value="ECO:0007669"/>
    <property type="project" value="EnsemblFungi"/>
</dbReference>
<dbReference type="PROSITE" id="PS50297">
    <property type="entry name" value="ANK_REP_REGION"/>
    <property type="match status" value="2"/>
</dbReference>